<proteinExistence type="predicted"/>
<dbReference type="Proteomes" id="UP000008909">
    <property type="component" value="Unassembled WGS sequence"/>
</dbReference>
<dbReference type="Gene3D" id="2.30.29.30">
    <property type="entry name" value="Pleckstrin-homology domain (PH domain)/Phosphotyrosine-binding domain (PTB)"/>
    <property type="match status" value="1"/>
</dbReference>
<reference evidence="1" key="1">
    <citation type="journal article" date="2011" name="Genome Biol.">
        <title>The draft genome of the carcinogenic human liver fluke Clonorchis sinensis.</title>
        <authorList>
            <person name="Wang X."/>
            <person name="Chen W."/>
            <person name="Huang Y."/>
            <person name="Sun J."/>
            <person name="Men J."/>
            <person name="Liu H."/>
            <person name="Luo F."/>
            <person name="Guo L."/>
            <person name="Lv X."/>
            <person name="Deng C."/>
            <person name="Zhou C."/>
            <person name="Fan Y."/>
            <person name="Li X."/>
            <person name="Huang L."/>
            <person name="Hu Y."/>
            <person name="Liang C."/>
            <person name="Hu X."/>
            <person name="Xu J."/>
            <person name="Yu X."/>
        </authorList>
    </citation>
    <scope>NUCLEOTIDE SEQUENCE [LARGE SCALE GENOMIC DNA]</scope>
    <source>
        <strain evidence="1">Henan</strain>
    </source>
</reference>
<dbReference type="EMBL" id="DF144351">
    <property type="protein sequence ID" value="GAA56718.1"/>
    <property type="molecule type" value="Genomic_DNA"/>
</dbReference>
<organism evidence="1 2">
    <name type="scientific">Clonorchis sinensis</name>
    <name type="common">Chinese liver fluke</name>
    <dbReference type="NCBI Taxonomy" id="79923"/>
    <lineage>
        <taxon>Eukaryota</taxon>
        <taxon>Metazoa</taxon>
        <taxon>Spiralia</taxon>
        <taxon>Lophotrochozoa</taxon>
        <taxon>Platyhelminthes</taxon>
        <taxon>Trematoda</taxon>
        <taxon>Digenea</taxon>
        <taxon>Opisthorchiida</taxon>
        <taxon>Opisthorchiata</taxon>
        <taxon>Opisthorchiidae</taxon>
        <taxon>Clonorchis</taxon>
    </lineage>
</organism>
<evidence type="ECO:0000313" key="1">
    <source>
        <dbReference type="EMBL" id="GAA56718.1"/>
    </source>
</evidence>
<gene>
    <name evidence="1" type="ORF">CLF_111408</name>
</gene>
<dbReference type="InterPro" id="IPR011993">
    <property type="entry name" value="PH-like_dom_sf"/>
</dbReference>
<reference key="2">
    <citation type="submission" date="2011-10" db="EMBL/GenBank/DDBJ databases">
        <title>The genome and transcriptome sequence of Clonorchis sinensis provide insights into the carcinogenic liver fluke.</title>
        <authorList>
            <person name="Wang X."/>
            <person name="Huang Y."/>
            <person name="Chen W."/>
            <person name="Liu H."/>
            <person name="Guo L."/>
            <person name="Chen Y."/>
            <person name="Luo F."/>
            <person name="Zhou W."/>
            <person name="Sun J."/>
            <person name="Mao Q."/>
            <person name="Liang P."/>
            <person name="Zhou C."/>
            <person name="Tian Y."/>
            <person name="Men J."/>
            <person name="Lv X."/>
            <person name="Huang L."/>
            <person name="Zhou J."/>
            <person name="Hu Y."/>
            <person name="Li R."/>
            <person name="Zhang F."/>
            <person name="Lei H."/>
            <person name="Li X."/>
            <person name="Hu X."/>
            <person name="Liang C."/>
            <person name="Xu J."/>
            <person name="Wu Z."/>
            <person name="Yu X."/>
        </authorList>
    </citation>
    <scope>NUCLEOTIDE SEQUENCE</scope>
    <source>
        <strain>Henan</strain>
    </source>
</reference>
<dbReference type="AlphaFoldDB" id="G7YUT8"/>
<accession>G7YUT8</accession>
<name>G7YUT8_CLOSI</name>
<sequence length="135" mass="14936">MVAGWGSRTSSRDIYSNGPISSKDIKSDGSSCKMISYHITGNIDRLKTIRLIRCPEAVGRRCRGTFNLKDATLVIPSSQTSFVLVEATGRKHHLKALSEQDKERWIKVLADLTNGQNNTGMHYAGMLLLGCRVAR</sequence>
<protein>
    <submittedName>
        <fullName evidence="1">Oxysterol-binding protein 1</fullName>
    </submittedName>
</protein>
<evidence type="ECO:0000313" key="2">
    <source>
        <dbReference type="Proteomes" id="UP000008909"/>
    </source>
</evidence>
<dbReference type="SUPFAM" id="SSF50729">
    <property type="entry name" value="PH domain-like"/>
    <property type="match status" value="1"/>
</dbReference>
<keyword evidence="2" id="KW-1185">Reference proteome</keyword>